<keyword evidence="2" id="KW-1185">Reference proteome</keyword>
<evidence type="ECO:0008006" key="3">
    <source>
        <dbReference type="Google" id="ProtNLM"/>
    </source>
</evidence>
<dbReference type="PANTHER" id="PTHR36978">
    <property type="entry name" value="P-LOOP CONTAINING NUCLEOTIDE TRIPHOSPHATE HYDROLASE"/>
    <property type="match status" value="1"/>
</dbReference>
<dbReference type="AlphaFoldDB" id="A0A2T4BJ11"/>
<dbReference type="InterPro" id="IPR040632">
    <property type="entry name" value="Sulfotransfer_4"/>
</dbReference>
<accession>A0A2T4BJ11</accession>
<evidence type="ECO:0000313" key="2">
    <source>
        <dbReference type="Proteomes" id="UP000241546"/>
    </source>
</evidence>
<gene>
    <name evidence="1" type="ORF">BBK36DRAFT_1137747</name>
</gene>
<reference evidence="2" key="1">
    <citation type="submission" date="2016-07" db="EMBL/GenBank/DDBJ databases">
        <title>Multiple horizontal gene transfer events from other fungi enriched the ability of initially mycotrophic Trichoderma (Ascomycota) to feed on dead plant biomass.</title>
        <authorList>
            <consortium name="DOE Joint Genome Institute"/>
            <person name="Atanasova L."/>
            <person name="Chenthamara K."/>
            <person name="Zhang J."/>
            <person name="Grujic M."/>
            <person name="Henrissat B."/>
            <person name="Kuo A."/>
            <person name="Aerts A."/>
            <person name="Salamov A."/>
            <person name="Lipzen A."/>
            <person name="Labutti K."/>
            <person name="Barry K."/>
            <person name="Miao Y."/>
            <person name="Rahimi M.J."/>
            <person name="Shen Q."/>
            <person name="Grigoriev I.V."/>
            <person name="Kubicek C.P."/>
            <person name="Druzhinina I.S."/>
        </authorList>
    </citation>
    <scope>NUCLEOTIDE SEQUENCE [LARGE SCALE GENOMIC DNA]</scope>
    <source>
        <strain evidence="2">TUCIM 6016</strain>
    </source>
</reference>
<proteinExistence type="predicted"/>
<dbReference type="Proteomes" id="UP000241546">
    <property type="component" value="Unassembled WGS sequence"/>
</dbReference>
<dbReference type="OrthoDB" id="408152at2759"/>
<sequence length="247" mass="28093">MGQQASAPRQGTKLRVIGAGLPRTGTASFSRALETLLDGPVYHGGTQVTLGPESDVKTWLELFSQWPAEDEDTKQRNLELLGRQTEGFVAVTDNPCLLLVPELMELYPDALVICTTRDVDAWEKSMQAVSDAATMWFLRFVLFPLPTMRFFPRFIDSMRRVWLHQYGETEPPTRTTYKRHMEWLKDVVPPERLAFVDVKDGWEPLCRALGVDAPRDVPFPNVNDGRAIEELARKQVPEDFVEIIMSE</sequence>
<dbReference type="Pfam" id="PF17784">
    <property type="entry name" value="Sulfotransfer_4"/>
    <property type="match status" value="1"/>
</dbReference>
<dbReference type="Gene3D" id="3.40.50.300">
    <property type="entry name" value="P-loop containing nucleotide triphosphate hydrolases"/>
    <property type="match status" value="1"/>
</dbReference>
<protein>
    <recommendedName>
        <fullName evidence="3">NAD dependent epimerase/dehydratase</fullName>
    </recommendedName>
</protein>
<dbReference type="PANTHER" id="PTHR36978:SF3">
    <property type="entry name" value="P-LOOP CONTAINING NUCLEOSIDE TRIPHOSPHATE HYDROLASE PROTEIN"/>
    <property type="match status" value="1"/>
</dbReference>
<dbReference type="EMBL" id="KZ680208">
    <property type="protein sequence ID" value="PTB69306.1"/>
    <property type="molecule type" value="Genomic_DNA"/>
</dbReference>
<evidence type="ECO:0000313" key="1">
    <source>
        <dbReference type="EMBL" id="PTB69306.1"/>
    </source>
</evidence>
<name>A0A2T4BJ11_9HYPO</name>
<dbReference type="SUPFAM" id="SSF52540">
    <property type="entry name" value="P-loop containing nucleoside triphosphate hydrolases"/>
    <property type="match status" value="1"/>
</dbReference>
<dbReference type="InterPro" id="IPR027417">
    <property type="entry name" value="P-loop_NTPase"/>
</dbReference>
<dbReference type="RefSeq" id="XP_024752626.1">
    <property type="nucleotide sequence ID" value="XM_024893191.1"/>
</dbReference>
<organism evidence="1 2">
    <name type="scientific">Trichoderma citrinoviride</name>
    <dbReference type="NCBI Taxonomy" id="58853"/>
    <lineage>
        <taxon>Eukaryota</taxon>
        <taxon>Fungi</taxon>
        <taxon>Dikarya</taxon>
        <taxon>Ascomycota</taxon>
        <taxon>Pezizomycotina</taxon>
        <taxon>Sordariomycetes</taxon>
        <taxon>Hypocreomycetidae</taxon>
        <taxon>Hypocreales</taxon>
        <taxon>Hypocreaceae</taxon>
        <taxon>Trichoderma</taxon>
    </lineage>
</organism>
<dbReference type="GeneID" id="36601309"/>